<evidence type="ECO:0000313" key="2">
    <source>
        <dbReference type="Proteomes" id="UP001161160"/>
    </source>
</evidence>
<dbReference type="Proteomes" id="UP001161160">
    <property type="component" value="Unassembled WGS sequence"/>
</dbReference>
<evidence type="ECO:0000313" key="1">
    <source>
        <dbReference type="EMBL" id="MDH6504720.1"/>
    </source>
</evidence>
<evidence type="ECO:0008006" key="3">
    <source>
        <dbReference type="Google" id="ProtNLM"/>
    </source>
</evidence>
<dbReference type="RefSeq" id="WP_280756971.1">
    <property type="nucleotide sequence ID" value="NZ_JARXXW010000014.1"/>
</dbReference>
<reference evidence="1" key="1">
    <citation type="submission" date="2023-04" db="EMBL/GenBank/DDBJ databases">
        <title>Genome Encyclopedia of Bacteria and Archaea VI: Functional Genomics of Type Strains.</title>
        <authorList>
            <person name="Whitman W."/>
        </authorList>
    </citation>
    <scope>NUCLEOTIDE SEQUENCE</scope>
    <source>
        <strain evidence="1">Enz.4-51</strain>
    </source>
</reference>
<organism evidence="1 2">
    <name type="scientific">Polynucleobacter sphagniphilus</name>
    <dbReference type="NCBI Taxonomy" id="1743169"/>
    <lineage>
        <taxon>Bacteria</taxon>
        <taxon>Pseudomonadati</taxon>
        <taxon>Pseudomonadota</taxon>
        <taxon>Betaproteobacteria</taxon>
        <taxon>Burkholderiales</taxon>
        <taxon>Burkholderiaceae</taxon>
        <taxon>Polynucleobacter</taxon>
    </lineage>
</organism>
<accession>A0AA43MA02</accession>
<protein>
    <recommendedName>
        <fullName evidence="3">Nucleotide-diphospho-sugar transferase domain-containing protein</fullName>
    </recommendedName>
</protein>
<comment type="caution">
    <text evidence="1">The sequence shown here is derived from an EMBL/GenBank/DDBJ whole genome shotgun (WGS) entry which is preliminary data.</text>
</comment>
<sequence>MNISIFSKITNKNTTEKLIKEIFKADPTAKVSILSPRNEINSFMDVAIGINKVNLICDETLYGFGKVRKFLEENLTEIKRKNRSIGWYLQQYLKLAHCYTSEKDLLIIDGDTIFSSTFLEKYLKNPYLMRTNEKIAEYSVSSIFQKVSDSRYSYIANAGYFSPNILKKYIDNIDDWFINTVSKVIKNDSDFSEYQIMASLLKNEKKIIHEKNIKIFRRFELIDNVSWDNALIRYDAITIEQNHKVNMLNKLIAKYMYKVGYSW</sequence>
<dbReference type="EMBL" id="JARXYA010000012">
    <property type="protein sequence ID" value="MDH6504720.1"/>
    <property type="molecule type" value="Genomic_DNA"/>
</dbReference>
<proteinExistence type="predicted"/>
<keyword evidence="2" id="KW-1185">Reference proteome</keyword>
<gene>
    <name evidence="1" type="ORF">M2127_002049</name>
</gene>
<name>A0AA43MA02_9BURK</name>
<dbReference type="AlphaFoldDB" id="A0AA43MA02"/>